<dbReference type="Pfam" id="PF00152">
    <property type="entry name" value="tRNA-synt_2"/>
    <property type="match status" value="1"/>
</dbReference>
<feature type="domain" description="Aminoacyl-transfer RNA synthetases class-II family profile" evidence="6">
    <location>
        <begin position="1"/>
        <end position="122"/>
    </location>
</feature>
<evidence type="ECO:0000256" key="3">
    <source>
        <dbReference type="ARBA" id="ARBA00022840"/>
    </source>
</evidence>
<dbReference type="PANTHER" id="PTHR22594">
    <property type="entry name" value="ASPARTYL/LYSYL-TRNA SYNTHETASE"/>
    <property type="match status" value="1"/>
</dbReference>
<organism evidence="7 8">
    <name type="scientific">Triparma laevis f. inornata</name>
    <dbReference type="NCBI Taxonomy" id="1714386"/>
    <lineage>
        <taxon>Eukaryota</taxon>
        <taxon>Sar</taxon>
        <taxon>Stramenopiles</taxon>
        <taxon>Ochrophyta</taxon>
        <taxon>Bolidophyceae</taxon>
        <taxon>Parmales</taxon>
        <taxon>Triparmaceae</taxon>
        <taxon>Triparma</taxon>
    </lineage>
</organism>
<dbReference type="InterPro" id="IPR045864">
    <property type="entry name" value="aa-tRNA-synth_II/BPL/LPL"/>
</dbReference>
<keyword evidence="2" id="KW-0547">Nucleotide-binding</keyword>
<keyword evidence="4" id="KW-0648">Protein biosynthesis</keyword>
<keyword evidence="5" id="KW-0030">Aminoacyl-tRNA synthetase</keyword>
<dbReference type="EMBL" id="BLQM01000053">
    <property type="protein sequence ID" value="GMH56773.1"/>
    <property type="molecule type" value="Genomic_DNA"/>
</dbReference>
<dbReference type="GO" id="GO:0005739">
    <property type="term" value="C:mitochondrion"/>
    <property type="evidence" value="ECO:0007669"/>
    <property type="project" value="TreeGrafter"/>
</dbReference>
<dbReference type="GO" id="GO:0004816">
    <property type="term" value="F:asparagine-tRNA ligase activity"/>
    <property type="evidence" value="ECO:0007669"/>
    <property type="project" value="TreeGrafter"/>
</dbReference>
<evidence type="ECO:0000256" key="1">
    <source>
        <dbReference type="ARBA" id="ARBA00022598"/>
    </source>
</evidence>
<dbReference type="GO" id="GO:0005524">
    <property type="term" value="F:ATP binding"/>
    <property type="evidence" value="ECO:0007669"/>
    <property type="project" value="UniProtKB-KW"/>
</dbReference>
<dbReference type="SUPFAM" id="SSF55681">
    <property type="entry name" value="Class II aaRS and biotin synthetases"/>
    <property type="match status" value="1"/>
</dbReference>
<evidence type="ECO:0000313" key="8">
    <source>
        <dbReference type="Proteomes" id="UP001162640"/>
    </source>
</evidence>
<dbReference type="GO" id="GO:0006421">
    <property type="term" value="P:asparaginyl-tRNA aminoacylation"/>
    <property type="evidence" value="ECO:0007669"/>
    <property type="project" value="TreeGrafter"/>
</dbReference>
<dbReference type="PRINTS" id="PR01042">
    <property type="entry name" value="TRNASYNTHASP"/>
</dbReference>
<keyword evidence="1" id="KW-0436">Ligase</keyword>
<dbReference type="InterPro" id="IPR004364">
    <property type="entry name" value="Aa-tRNA-synt_II"/>
</dbReference>
<dbReference type="Proteomes" id="UP001162640">
    <property type="component" value="Unassembled WGS sequence"/>
</dbReference>
<evidence type="ECO:0000313" key="7">
    <source>
        <dbReference type="EMBL" id="GMH56773.1"/>
    </source>
</evidence>
<evidence type="ECO:0000256" key="2">
    <source>
        <dbReference type="ARBA" id="ARBA00022741"/>
    </source>
</evidence>
<name>A0A9W7DZT6_9STRA</name>
<dbReference type="PROSITE" id="PS50862">
    <property type="entry name" value="AA_TRNA_LIGASE_II"/>
    <property type="match status" value="1"/>
</dbReference>
<reference evidence="8" key="1">
    <citation type="journal article" date="2023" name="Commun. Biol.">
        <title>Genome analysis of Parmales, the sister group of diatoms, reveals the evolutionary specialization of diatoms from phago-mixotrophs to photoautotrophs.</title>
        <authorList>
            <person name="Ban H."/>
            <person name="Sato S."/>
            <person name="Yoshikawa S."/>
            <person name="Yamada K."/>
            <person name="Nakamura Y."/>
            <person name="Ichinomiya M."/>
            <person name="Sato N."/>
            <person name="Blanc-Mathieu R."/>
            <person name="Endo H."/>
            <person name="Kuwata A."/>
            <person name="Ogata H."/>
        </authorList>
    </citation>
    <scope>NUCLEOTIDE SEQUENCE [LARGE SCALE GENOMIC DNA]</scope>
</reference>
<dbReference type="PANTHER" id="PTHR22594:SF34">
    <property type="entry name" value="ASPARAGINE--TRNA LIGASE, MITOCHONDRIAL-RELATED"/>
    <property type="match status" value="1"/>
</dbReference>
<dbReference type="InterPro" id="IPR006195">
    <property type="entry name" value="aa-tRNA-synth_II"/>
</dbReference>
<dbReference type="AlphaFoldDB" id="A0A9W7DZT6"/>
<evidence type="ECO:0000259" key="6">
    <source>
        <dbReference type="PROSITE" id="PS50862"/>
    </source>
</evidence>
<dbReference type="Gene3D" id="3.30.930.10">
    <property type="entry name" value="Bira Bifunctional Protein, Domain 2"/>
    <property type="match status" value="1"/>
</dbReference>
<protein>
    <recommendedName>
        <fullName evidence="6">Aminoacyl-transfer RNA synthetases class-II family profile domain-containing protein</fullName>
    </recommendedName>
</protein>
<keyword evidence="3" id="KW-0067">ATP-binding</keyword>
<evidence type="ECO:0000256" key="5">
    <source>
        <dbReference type="ARBA" id="ARBA00023146"/>
    </source>
</evidence>
<gene>
    <name evidence="7" type="ORF">TL16_g02215</name>
</gene>
<comment type="caution">
    <text evidence="7">The sequence shown here is derived from an EMBL/GenBank/DDBJ whole genome shotgun (WGS) entry which is preliminary data.</text>
</comment>
<sequence length="132" mass="14920">MDLGSEHERYLCETVFKKPVVLTDYPKDIKAFYMKLNEDGKTVAAADILVPKIGELVGGSQREHRADTLHERCVQSGVDPKAVWWYMELRKFGTIPHAGFGLGFERLILFITGLENIRDVIPFPRAPGLADF</sequence>
<evidence type="ECO:0000256" key="4">
    <source>
        <dbReference type="ARBA" id="ARBA00022917"/>
    </source>
</evidence>
<dbReference type="InterPro" id="IPR002312">
    <property type="entry name" value="Asp/Asn-tRNA-synth_IIb"/>
</dbReference>
<accession>A0A9W7DZT6</accession>
<proteinExistence type="predicted"/>